<dbReference type="PANTHER" id="PTHR47938:SF35">
    <property type="entry name" value="PENTATRICOPEPTIDE REPEAT-CONTAINING PROTEIN 4, MITOCHONDRIAL-RELATED"/>
    <property type="match status" value="1"/>
</dbReference>
<feature type="region of interest" description="Disordered" evidence="1">
    <location>
        <begin position="2256"/>
        <end position="2329"/>
    </location>
</feature>
<proteinExistence type="predicted"/>
<feature type="signal peptide" evidence="2">
    <location>
        <begin position="1"/>
        <end position="29"/>
    </location>
</feature>
<dbReference type="Gene3D" id="1.25.40.10">
    <property type="entry name" value="Tetratricopeptide repeat domain"/>
    <property type="match status" value="4"/>
</dbReference>
<evidence type="ECO:0000256" key="2">
    <source>
        <dbReference type="SAM" id="SignalP"/>
    </source>
</evidence>
<dbReference type="PANTHER" id="PTHR47938">
    <property type="entry name" value="RESPIRATORY COMPLEX I CHAPERONE (CIA84), PUTATIVE (AFU_ORTHOLOGUE AFUA_2G06020)-RELATED"/>
    <property type="match status" value="1"/>
</dbReference>
<accession>A0A0G4H4P3</accession>
<protein>
    <recommendedName>
        <fullName evidence="4">Pentacotripeptide-repeat region of PRORP domain-containing protein</fullName>
    </recommendedName>
</protein>
<sequence length="2443" mass="265383">MPIGGRARRLAGCLVSFVAFVLSSDPALATRERQERQRALSRKGALRPLEAQPKVTEADGVATERESTEERGLLGGEDTHGLAEEVMNQALEIGGRNLSPRWRRGTGLRSPPTEEVSRLRARFAAQTHAVVDMASEGRVLEALSLAKKLPSEVLRETEIFDRLLSLLLSVSERRKTPLSLPLSIRGAMQEFGVSESPKTFDRLLELLGREQMEASGEERREAIEMLCGEMFQRGLLLSRSTAERVLKANVILAKQQGGTWATAPSFEFLFKFACPASVVSTFYRRMLEAVPDVFPGDSPESRLASVGLLRDLVRVGVPIDSPSVSSILSRLLKARDLQGISESVLLLQTLEDGGQEINMGLYESVLQAMTQSENRGGYWRDAMWVLERMEKRGGRPSVRVYNSVLSLLAQAEGGSVWREAEKIFERLQSPLTACTPDTGTYSAMLENYSKAVWEVGEGGGHRRDTWTSAQAVAKMAKQKGVSLDLSGYTSLIHCARSSLSLNDRWGVVLGLWDEMVKKGITPDSDTAVGMLKTLELFESDQLGMQQGWDQLCPRLRAAGIDLTELHVAIPKQLLRYINPIPKAHLWDGFHSSLDVGGAVGENSFVPAPLVNQSPAAGEMDENQRVALLSSALSECLKGGEGSWSWEALDRMLAEVKRSGLSPDTGTYTLLLRSLNSCLEAGKERWAGALNIVRHMDLQGVQADWGVCLGVISAARGEPLQSVVPVVLRLIDQAASMERHSTAPSSQPPPSQPPPSFHSTPEEGERAPADPSVWSAVIACVVENCTGVLVWDLVNSIADLMRKVRVRPSIEIANYLLIVSRGSTHRRLAVPSQWENLQATILTLRAATGSLTTPEATATATETDPSDLDAVVCDIVAGLESERDGLSVRKRRSSLILEFVLSLVMAGKGEVALGVAEHAIKTEEIDTGAEFCVSLLRCFAQALELIASSGASDPIPTLETLMRYFRNLRSNGVRLSVHVHREILRAVSVSSPLCRSAWECAEEIFSDIPVAIPDEEFRAGGRGSRQIQVPSMSMKSNMYASLVGAYAGAPGGAEWARAVRAYRQMVREGITASFCQRFVLGAVFVALSRANSGTPVEAYHLLMNDARPLLEEPLDHSGFKLRLGIISANGAWPGGPRVNKIIEVVRSARRSAVSLSRRPHLSDADLHKHMWRVVSKSIKTLSDIPVPTADDFKAGVEIAACAPPAPPPSVHDTPTERGYKGGSRAVRGHARRGGQGKSESSEREYSSFSFLGETLADLLIAVTENGSVDRSDVSLLEYMKQRGAATHIATIVTMATRLSSTAEIAAAHPFRLLWLLRHAEAVAGAAPLSVYTAVLTSLAAVQAPWAGQAALSVLRRMAHSHGVCPDFLSFQLTLDALEGGGGEIGSFVEAVLELIADFGGGYDREWVSNILVRRIFSALEGTTGSGRAALRVFSKLDSLKLAESCLPGPTLVFLLNLIASDQESEGTEGLWEDAMKVWRWTLSLPVSTHRTAAPSRASPQVAIALLRVLSNAKGDGGVRAASGLLEEWVGLGGAPWGVGEGGSQESVVRGVVRAFASVACKCNDWNEGRKLLLRLTETAPQWAGMTTKKAFHIGLSEVARHKDGIERARDILTEMRTRSGEELQVADFCPVIASYAAACRRETTETRLALLRESVEMMIRQGPQGVVPDGKFILFLTKKIQNIGDQFCLPEVYWLIGLVEEFEINLHWSQASTLISLLIWGSPSPSSPAEQEGEPSEKAVAGLRLVKALRQFSCNVDLSTMSDILWVFGGPGSGPSDWQLALDFFRGLKKEARGKKNGWKPGVLHYQFLFQALARASSSGFENAWVVSLLLREEMLLEDKLDPDAVGSTALLASLKRAPRPHTYPWELVVDLIEGQKKRGVIPTASFYELALHVLANAGTTQGPPDIPLALDLYEEMVSLRGVSGKGVTKVLACLSRGSDPNAVPAAERIFDAATQEIPALASDPTVVSGMIAVYAKCPEWSLWRRALSLYEGLDRSGSLSALSALFRALARAPGASRWRAVLSMYDRHRRGGHSVDSPVLFDAILEALEMADEPVSDVGKKILMDAREVASRGREMVMKQGHYVRYFRILLKSLKQEAGTGVQELMRELRIMCSENVSPPGIFYTCLLFAAEQEGVDVPGRVALLEEVGAVVRGAGLALWPRLSEVIALLQISSGQPGGFPFDPEEVVSASSHDAELQVLRPGAAEIREHFEAEGGGGVAEEGRISEGLGERRKSVVRSLMAPRDVLVPFSKAVGEGEEEGGWGGMEKGAVEERKGVQRSTEQQSGLSSQSVGGEKRPLMSVQEGGVQGESKARERGESTIRVEGKGGEERVEESLGVFEETLTFSQGGTLSTLRERGTEREVVAKGEATILFERPDSDSVLEAVEAEQLRSLLGSFDRGKGRGRRRAPEEELFRKQGRQRARGKNWRRGKASVAPQPQRSVP</sequence>
<feature type="compositionally biased region" description="Low complexity" evidence="1">
    <location>
        <begin position="2283"/>
        <end position="2293"/>
    </location>
</feature>
<feature type="compositionally biased region" description="Basic and acidic residues" evidence="1">
    <location>
        <begin position="62"/>
        <end position="75"/>
    </location>
</feature>
<dbReference type="EMBL" id="CDMZ01001861">
    <property type="protein sequence ID" value="CEM38518.1"/>
    <property type="molecule type" value="Genomic_DNA"/>
</dbReference>
<dbReference type="InterPro" id="IPR011990">
    <property type="entry name" value="TPR-like_helical_dom_sf"/>
</dbReference>
<feature type="compositionally biased region" description="Pro residues" evidence="1">
    <location>
        <begin position="745"/>
        <end position="755"/>
    </location>
</feature>
<dbReference type="InterPro" id="IPR002885">
    <property type="entry name" value="PPR_rpt"/>
</dbReference>
<evidence type="ECO:0008006" key="4">
    <source>
        <dbReference type="Google" id="ProtNLM"/>
    </source>
</evidence>
<keyword evidence="2" id="KW-0732">Signal</keyword>
<dbReference type="GO" id="GO:0003729">
    <property type="term" value="F:mRNA binding"/>
    <property type="evidence" value="ECO:0007669"/>
    <property type="project" value="TreeGrafter"/>
</dbReference>
<feature type="compositionally biased region" description="Basic and acidic residues" evidence="1">
    <location>
        <begin position="2311"/>
        <end position="2329"/>
    </location>
</feature>
<gene>
    <name evidence="3" type="ORF">Cvel_24629</name>
</gene>
<feature type="region of interest" description="Disordered" evidence="1">
    <location>
        <begin position="29"/>
        <end position="75"/>
    </location>
</feature>
<evidence type="ECO:0000256" key="1">
    <source>
        <dbReference type="SAM" id="MobiDB-lite"/>
    </source>
</evidence>
<feature type="chain" id="PRO_5005191405" description="Pentacotripeptide-repeat region of PRORP domain-containing protein" evidence="2">
    <location>
        <begin position="30"/>
        <end position="2443"/>
    </location>
</feature>
<feature type="region of interest" description="Disordered" evidence="1">
    <location>
        <begin position="1202"/>
        <end position="1243"/>
    </location>
</feature>
<organism evidence="3">
    <name type="scientific">Chromera velia CCMP2878</name>
    <dbReference type="NCBI Taxonomy" id="1169474"/>
    <lineage>
        <taxon>Eukaryota</taxon>
        <taxon>Sar</taxon>
        <taxon>Alveolata</taxon>
        <taxon>Colpodellida</taxon>
        <taxon>Chromeraceae</taxon>
        <taxon>Chromera</taxon>
    </lineage>
</organism>
<feature type="compositionally biased region" description="Basic residues" evidence="1">
    <location>
        <begin position="2416"/>
        <end position="2431"/>
    </location>
</feature>
<feature type="region of interest" description="Disordered" evidence="1">
    <location>
        <begin position="737"/>
        <end position="767"/>
    </location>
</feature>
<feature type="region of interest" description="Disordered" evidence="1">
    <location>
        <begin position="2395"/>
        <end position="2443"/>
    </location>
</feature>
<evidence type="ECO:0000313" key="3">
    <source>
        <dbReference type="EMBL" id="CEM38518.1"/>
    </source>
</evidence>
<reference evidence="3" key="1">
    <citation type="submission" date="2014-11" db="EMBL/GenBank/DDBJ databases">
        <authorList>
            <person name="Otto D Thomas"/>
            <person name="Naeem Raeece"/>
        </authorList>
    </citation>
    <scope>NUCLEOTIDE SEQUENCE</scope>
</reference>
<dbReference type="Pfam" id="PF13812">
    <property type="entry name" value="PPR_3"/>
    <property type="match status" value="1"/>
</dbReference>
<name>A0A0G4H4P3_9ALVE</name>
<dbReference type="VEuPathDB" id="CryptoDB:Cvel_24629"/>